<organism evidence="2 3">
    <name type="scientific">Archangium gephyra</name>
    <dbReference type="NCBI Taxonomy" id="48"/>
    <lineage>
        <taxon>Bacteria</taxon>
        <taxon>Pseudomonadati</taxon>
        <taxon>Myxococcota</taxon>
        <taxon>Myxococcia</taxon>
        <taxon>Myxococcales</taxon>
        <taxon>Cystobacterineae</taxon>
        <taxon>Archangiaceae</taxon>
        <taxon>Archangium</taxon>
    </lineage>
</organism>
<proteinExistence type="predicted"/>
<sequence length="43" mass="4575">MNPAVCVRLQFPGRQEAAQCSSSPPTVKHGGRAGLHCARSRRG</sequence>
<gene>
    <name evidence="2" type="ORF">AA314_05930</name>
</gene>
<accession>A0AAC8QBH6</accession>
<protein>
    <submittedName>
        <fullName evidence="2">Uncharacterized protein</fullName>
    </submittedName>
</protein>
<reference evidence="2 3" key="1">
    <citation type="submission" date="2015-05" db="EMBL/GenBank/DDBJ databases">
        <title>Genome assembly of Archangium gephyra DSM 2261.</title>
        <authorList>
            <person name="Sharma G."/>
            <person name="Subramanian S."/>
        </authorList>
    </citation>
    <scope>NUCLEOTIDE SEQUENCE [LARGE SCALE GENOMIC DNA]</scope>
    <source>
        <strain evidence="2 3">DSM 2261</strain>
    </source>
</reference>
<feature type="region of interest" description="Disordered" evidence="1">
    <location>
        <begin position="17"/>
        <end position="43"/>
    </location>
</feature>
<dbReference type="Proteomes" id="UP000035579">
    <property type="component" value="Chromosome"/>
</dbReference>
<evidence type="ECO:0000313" key="3">
    <source>
        <dbReference type="Proteomes" id="UP000035579"/>
    </source>
</evidence>
<dbReference type="AlphaFoldDB" id="A0AAC8QBH6"/>
<evidence type="ECO:0000256" key="1">
    <source>
        <dbReference type="SAM" id="MobiDB-lite"/>
    </source>
</evidence>
<name>A0AAC8QBH6_9BACT</name>
<dbReference type="KEGG" id="age:AA314_05930"/>
<dbReference type="EMBL" id="CP011509">
    <property type="protein sequence ID" value="AKJ04304.1"/>
    <property type="molecule type" value="Genomic_DNA"/>
</dbReference>
<evidence type="ECO:0000313" key="2">
    <source>
        <dbReference type="EMBL" id="AKJ04304.1"/>
    </source>
</evidence>